<sequence length="738" mass="79490">MRKFFAPGASLVVVATLLASPAFGQEASAVQPSSGDEAAARQRPENQGVQEIVVTAQRRSESLQRVPIAISAVTADNLAVSGVTSLANMQVAVPSLSVQNVAGYLATHLRGIGSIANGPGFENPIALYVDGVYYANQSFGLAGFNNIQRIEVLKGPQGTLFGRNATGGLIQIITKDPGPVFEANGSVDYGNYDRLEAKLYAGGPVSDTVSADFAVRYARQGKGWGVNEYDGKDVFTVADDIGVRSKVVWEPGQFKFTAIGDYGYRNGTMNALRGTTGSFTIPGVPAPTYSDKWNVNTNADQFVKSRGGGVSLKGEADLGFATVSDLVAWRETHFDSQFDYDGSPLPLIQVYIQQKDVQFSNELQLTSNSGGPLSWVAGIYYFNARGSAVPITVTNASDPLLNPNYPLTSAIISGYQDTESLSGFAQATYKLTDRLSVTGGVRYSREKRNISSQINGVLDLPGNPVIPLVPTVEASRTFKRPSFRAAVNYDVTDDIMVYASFNTGFKSGGFNVTIPTDGAYLPEKLAAYEIGEKADLFGRRVRLNTALFYYDYKDFQVQIPRPVGTGFANAAKSEIYGADIDLTVVPVDALEIKASGTFLKSKFKDFPNAPISSATAGTTVVLGDVAGNRLPYTPDVTFNVAATYTVPVGDNELVLNGGWLHSSSFFFEPDNVIREGAYDQFNASATFRIDDGRYYITVYGNNLSNELVRSLVQSTPLGPRMDVLQSPRTYGVRLGFDF</sequence>
<proteinExistence type="inferred from homology"/>
<dbReference type="Pfam" id="PF00593">
    <property type="entry name" value="TonB_dep_Rec_b-barrel"/>
    <property type="match status" value="1"/>
</dbReference>
<feature type="chain" id="PRO_5046780434" evidence="13">
    <location>
        <begin position="25"/>
        <end position="738"/>
    </location>
</feature>
<keyword evidence="17" id="KW-1185">Reference proteome</keyword>
<evidence type="ECO:0000256" key="7">
    <source>
        <dbReference type="ARBA" id="ARBA00023065"/>
    </source>
</evidence>
<keyword evidence="4" id="KW-0410">Iron transport</keyword>
<gene>
    <name evidence="16" type="ORF">MTR64_19475</name>
</gene>
<keyword evidence="8 12" id="KW-0798">TonB box</keyword>
<evidence type="ECO:0000256" key="1">
    <source>
        <dbReference type="ARBA" id="ARBA00004571"/>
    </source>
</evidence>
<feature type="domain" description="TonB-dependent receptor plug" evidence="15">
    <location>
        <begin position="63"/>
        <end position="168"/>
    </location>
</feature>
<keyword evidence="6" id="KW-0408">Iron</keyword>
<evidence type="ECO:0000256" key="2">
    <source>
        <dbReference type="ARBA" id="ARBA00022448"/>
    </source>
</evidence>
<keyword evidence="10 11" id="KW-0998">Cell outer membrane</keyword>
<dbReference type="InterPro" id="IPR039426">
    <property type="entry name" value="TonB-dep_rcpt-like"/>
</dbReference>
<evidence type="ECO:0000256" key="6">
    <source>
        <dbReference type="ARBA" id="ARBA00023004"/>
    </source>
</evidence>
<comment type="subcellular location">
    <subcellularLocation>
        <location evidence="1 11">Cell outer membrane</location>
        <topology evidence="1 11">Multi-pass membrane protein</topology>
    </subcellularLocation>
</comment>
<dbReference type="PANTHER" id="PTHR32552:SF81">
    <property type="entry name" value="TONB-DEPENDENT OUTER MEMBRANE RECEPTOR"/>
    <property type="match status" value="1"/>
</dbReference>
<protein>
    <submittedName>
        <fullName evidence="16">TonB-dependent receptor</fullName>
    </submittedName>
</protein>
<dbReference type="EMBL" id="JALHLE010000042">
    <property type="protein sequence ID" value="MCJ2180757.1"/>
    <property type="molecule type" value="Genomic_DNA"/>
</dbReference>
<evidence type="ECO:0000313" key="16">
    <source>
        <dbReference type="EMBL" id="MCJ2180757.1"/>
    </source>
</evidence>
<dbReference type="PROSITE" id="PS52016">
    <property type="entry name" value="TONB_DEPENDENT_REC_3"/>
    <property type="match status" value="1"/>
</dbReference>
<dbReference type="InterPro" id="IPR012910">
    <property type="entry name" value="Plug_dom"/>
</dbReference>
<dbReference type="RefSeq" id="WP_243996205.1">
    <property type="nucleotide sequence ID" value="NZ_JALHLE010000042.1"/>
</dbReference>
<evidence type="ECO:0000256" key="8">
    <source>
        <dbReference type="ARBA" id="ARBA00023077"/>
    </source>
</evidence>
<evidence type="ECO:0000256" key="13">
    <source>
        <dbReference type="SAM" id="SignalP"/>
    </source>
</evidence>
<feature type="domain" description="TonB-dependent receptor-like beta-barrel" evidence="14">
    <location>
        <begin position="261"/>
        <end position="703"/>
    </location>
</feature>
<keyword evidence="9 11" id="KW-0472">Membrane</keyword>
<comment type="similarity">
    <text evidence="11 12">Belongs to the TonB-dependent receptor family.</text>
</comment>
<evidence type="ECO:0000256" key="5">
    <source>
        <dbReference type="ARBA" id="ARBA00022692"/>
    </source>
</evidence>
<keyword evidence="16" id="KW-0675">Receptor</keyword>
<dbReference type="Pfam" id="PF07715">
    <property type="entry name" value="Plug"/>
    <property type="match status" value="1"/>
</dbReference>
<keyword evidence="13" id="KW-0732">Signal</keyword>
<dbReference type="SUPFAM" id="SSF56935">
    <property type="entry name" value="Porins"/>
    <property type="match status" value="1"/>
</dbReference>
<evidence type="ECO:0000256" key="4">
    <source>
        <dbReference type="ARBA" id="ARBA00022496"/>
    </source>
</evidence>
<evidence type="ECO:0000256" key="3">
    <source>
        <dbReference type="ARBA" id="ARBA00022452"/>
    </source>
</evidence>
<evidence type="ECO:0000256" key="11">
    <source>
        <dbReference type="PROSITE-ProRule" id="PRU01360"/>
    </source>
</evidence>
<comment type="caution">
    <text evidence="16">The sequence shown here is derived from an EMBL/GenBank/DDBJ whole genome shotgun (WGS) entry which is preliminary data.</text>
</comment>
<evidence type="ECO:0000313" key="17">
    <source>
        <dbReference type="Proteomes" id="UP001162880"/>
    </source>
</evidence>
<evidence type="ECO:0000256" key="9">
    <source>
        <dbReference type="ARBA" id="ARBA00023136"/>
    </source>
</evidence>
<evidence type="ECO:0000256" key="12">
    <source>
        <dbReference type="RuleBase" id="RU003357"/>
    </source>
</evidence>
<keyword evidence="3 11" id="KW-1134">Transmembrane beta strand</keyword>
<feature type="signal peptide" evidence="13">
    <location>
        <begin position="1"/>
        <end position="24"/>
    </location>
</feature>
<reference evidence="16" key="1">
    <citation type="submission" date="2022-03" db="EMBL/GenBank/DDBJ databases">
        <title>Identification of a novel bacterium isolated from mangrove sediments.</title>
        <authorList>
            <person name="Pan X."/>
        </authorList>
    </citation>
    <scope>NUCLEOTIDE SEQUENCE</scope>
    <source>
        <strain evidence="16">B2580</strain>
    </source>
</reference>
<dbReference type="InterPro" id="IPR036942">
    <property type="entry name" value="Beta-barrel_TonB_sf"/>
</dbReference>
<keyword evidence="7" id="KW-0406">Ion transport</keyword>
<dbReference type="Gene3D" id="2.40.170.20">
    <property type="entry name" value="TonB-dependent receptor, beta-barrel domain"/>
    <property type="match status" value="1"/>
</dbReference>
<dbReference type="InterPro" id="IPR000531">
    <property type="entry name" value="Beta-barrel_TonB"/>
</dbReference>
<keyword evidence="5 11" id="KW-0812">Transmembrane</keyword>
<organism evidence="16 17">
    <name type="scientific">Novosphingobium album</name>
    <name type="common">ex Hu et al. 2023</name>
    <dbReference type="NCBI Taxonomy" id="2930093"/>
    <lineage>
        <taxon>Bacteria</taxon>
        <taxon>Pseudomonadati</taxon>
        <taxon>Pseudomonadota</taxon>
        <taxon>Alphaproteobacteria</taxon>
        <taxon>Sphingomonadales</taxon>
        <taxon>Sphingomonadaceae</taxon>
        <taxon>Novosphingobium</taxon>
    </lineage>
</organism>
<evidence type="ECO:0000256" key="10">
    <source>
        <dbReference type="ARBA" id="ARBA00023237"/>
    </source>
</evidence>
<evidence type="ECO:0000259" key="14">
    <source>
        <dbReference type="Pfam" id="PF00593"/>
    </source>
</evidence>
<dbReference type="PANTHER" id="PTHR32552">
    <property type="entry name" value="FERRICHROME IRON RECEPTOR-RELATED"/>
    <property type="match status" value="1"/>
</dbReference>
<accession>A0ABT0B6P1</accession>
<name>A0ABT0B6P1_9SPHN</name>
<evidence type="ECO:0000259" key="15">
    <source>
        <dbReference type="Pfam" id="PF07715"/>
    </source>
</evidence>
<dbReference type="Proteomes" id="UP001162880">
    <property type="component" value="Unassembled WGS sequence"/>
</dbReference>
<keyword evidence="2 11" id="KW-0813">Transport</keyword>